<feature type="domain" description="3-dehydroquinate synthase N-terminal" evidence="19">
    <location>
        <begin position="69"/>
        <end position="180"/>
    </location>
</feature>
<dbReference type="EMBL" id="LNQN01000001">
    <property type="protein sequence ID" value="KSU85306.1"/>
    <property type="molecule type" value="Genomic_DNA"/>
</dbReference>
<feature type="binding site" evidence="18">
    <location>
        <position position="152"/>
    </location>
    <ligand>
        <name>NAD(+)</name>
        <dbReference type="ChEBI" id="CHEBI:57540"/>
    </ligand>
</feature>
<dbReference type="CDD" id="cd08195">
    <property type="entry name" value="DHQS"/>
    <property type="match status" value="1"/>
</dbReference>
<sequence length="364" mass="40183">METLHVETETKQYSVFIGHEFITDLSPFINELRPAVTSVLILSDKTVSSLYLDKVVEALQGLELPVHNFVVPSGDGEKSFSNYYNSLTFALEKGLDRNSLILALGGGMIGDLAGFVAGTYMRGIRFIQIPTTLLAHDSAVGGKTGINHPLGKNMVGVFHQPEAVFYSIDFLDSLPLTELRSGFAEVIKHALIQDEEFYHYLKEEISDLSDIQPGNLSYILKKGISIKAEVVSQDEKEKGLRAILNFGHTLGHAIESESGYGTISHGDAVAIGMRFALKLSEELGNTNLHYKEISNWLKQFNYPGVPSQLDAEQLLGAMKRDKKSTSGQVKMVLLEAIGQPYVKEVNDSILLDALQKFLMTDKEQ</sequence>
<dbReference type="PIRSF" id="PIRSF001455">
    <property type="entry name" value="DHQ_synth"/>
    <property type="match status" value="1"/>
</dbReference>
<keyword evidence="15 18" id="KW-0057">Aromatic amino acid biosynthesis</keyword>
<keyword evidence="14 18" id="KW-0520">NAD</keyword>
<comment type="catalytic activity">
    <reaction evidence="1 18">
        <text>7-phospho-2-dehydro-3-deoxy-D-arabino-heptonate = 3-dehydroquinate + phosphate</text>
        <dbReference type="Rhea" id="RHEA:21968"/>
        <dbReference type="ChEBI" id="CHEBI:32364"/>
        <dbReference type="ChEBI" id="CHEBI:43474"/>
        <dbReference type="ChEBI" id="CHEBI:58394"/>
        <dbReference type="EC" id="4.2.3.4"/>
    </reaction>
</comment>
<comment type="caution">
    <text evidence="18">Lacks conserved residue(s) required for the propagation of feature annotation.</text>
</comment>
<evidence type="ECO:0000256" key="13">
    <source>
        <dbReference type="ARBA" id="ARBA00022833"/>
    </source>
</evidence>
<accession>A0A0V8JEC9</accession>
<evidence type="ECO:0000256" key="6">
    <source>
        <dbReference type="ARBA" id="ARBA00005412"/>
    </source>
</evidence>
<dbReference type="GO" id="GO:0009423">
    <property type="term" value="P:chorismate biosynthetic process"/>
    <property type="evidence" value="ECO:0007669"/>
    <property type="project" value="UniProtKB-UniRule"/>
</dbReference>
<comment type="cofactor">
    <cofactor evidence="3">
        <name>Zn(2+)</name>
        <dbReference type="ChEBI" id="CHEBI:29105"/>
    </cofactor>
</comment>
<dbReference type="GO" id="GO:0003856">
    <property type="term" value="F:3-dehydroquinate synthase activity"/>
    <property type="evidence" value="ECO:0007669"/>
    <property type="project" value="UniProtKB-UniRule"/>
</dbReference>
<dbReference type="GO" id="GO:0046872">
    <property type="term" value="F:metal ion binding"/>
    <property type="evidence" value="ECO:0007669"/>
    <property type="project" value="UniProtKB-KW"/>
</dbReference>
<dbReference type="InterPro" id="IPR030960">
    <property type="entry name" value="DHQS/DOIS_N"/>
</dbReference>
<dbReference type="Proteomes" id="UP000054099">
    <property type="component" value="Unassembled WGS sequence"/>
</dbReference>
<evidence type="ECO:0000313" key="22">
    <source>
        <dbReference type="Proteomes" id="UP000054099"/>
    </source>
</evidence>
<dbReference type="Gene3D" id="3.40.50.1970">
    <property type="match status" value="1"/>
</dbReference>
<dbReference type="InterPro" id="IPR056179">
    <property type="entry name" value="DHQS_C"/>
</dbReference>
<comment type="caution">
    <text evidence="21">The sequence shown here is derived from an EMBL/GenBank/DDBJ whole genome shotgun (WGS) entry which is preliminary data.</text>
</comment>
<proteinExistence type="inferred from homology"/>
<evidence type="ECO:0000256" key="5">
    <source>
        <dbReference type="ARBA" id="ARBA00004661"/>
    </source>
</evidence>
<evidence type="ECO:0000256" key="1">
    <source>
        <dbReference type="ARBA" id="ARBA00001393"/>
    </source>
</evidence>
<dbReference type="InterPro" id="IPR030963">
    <property type="entry name" value="DHQ_synth_fam"/>
</dbReference>
<evidence type="ECO:0000256" key="12">
    <source>
        <dbReference type="ARBA" id="ARBA00022741"/>
    </source>
</evidence>
<dbReference type="InterPro" id="IPR016037">
    <property type="entry name" value="DHQ_synth_AroB"/>
</dbReference>
<evidence type="ECO:0000313" key="21">
    <source>
        <dbReference type="EMBL" id="KSU85306.1"/>
    </source>
</evidence>
<feature type="binding site" evidence="18">
    <location>
        <begin position="131"/>
        <end position="132"/>
    </location>
    <ligand>
        <name>NAD(+)</name>
        <dbReference type="ChEBI" id="CHEBI:57540"/>
    </ligand>
</feature>
<feature type="domain" description="3-dehydroquinate synthase C-terminal" evidence="20">
    <location>
        <begin position="182"/>
        <end position="324"/>
    </location>
</feature>
<evidence type="ECO:0000259" key="20">
    <source>
        <dbReference type="Pfam" id="PF24621"/>
    </source>
</evidence>
<dbReference type="FunFam" id="3.40.50.1970:FF:000007">
    <property type="entry name" value="Pentafunctional AROM polypeptide"/>
    <property type="match status" value="1"/>
</dbReference>
<dbReference type="EC" id="4.2.3.4" evidence="7 18"/>
<keyword evidence="16 18" id="KW-0456">Lyase</keyword>
<dbReference type="SUPFAM" id="SSF56796">
    <property type="entry name" value="Dehydroquinate synthase-like"/>
    <property type="match status" value="1"/>
</dbReference>
<evidence type="ECO:0000256" key="2">
    <source>
        <dbReference type="ARBA" id="ARBA00001911"/>
    </source>
</evidence>
<dbReference type="Pfam" id="PF01761">
    <property type="entry name" value="DHQ_synthase"/>
    <property type="match status" value="1"/>
</dbReference>
<dbReference type="GO" id="GO:0005737">
    <property type="term" value="C:cytoplasm"/>
    <property type="evidence" value="ECO:0007669"/>
    <property type="project" value="UniProtKB-SubCell"/>
</dbReference>
<comment type="cofactor">
    <cofactor evidence="2 18">
        <name>NAD(+)</name>
        <dbReference type="ChEBI" id="CHEBI:57540"/>
    </cofactor>
</comment>
<evidence type="ECO:0000259" key="19">
    <source>
        <dbReference type="Pfam" id="PF01761"/>
    </source>
</evidence>
<dbReference type="NCBIfam" id="TIGR01357">
    <property type="entry name" value="aroB"/>
    <property type="match status" value="1"/>
</dbReference>
<name>A0A0V8JEC9_9BACL</name>
<evidence type="ECO:0000256" key="9">
    <source>
        <dbReference type="ARBA" id="ARBA00022490"/>
    </source>
</evidence>
<protein>
    <recommendedName>
        <fullName evidence="8 18">3-dehydroquinate synthase</fullName>
        <shortName evidence="18">DHQS</shortName>
        <ecNumber evidence="7 18">4.2.3.4</ecNumber>
    </recommendedName>
</protein>
<evidence type="ECO:0000256" key="4">
    <source>
        <dbReference type="ARBA" id="ARBA00004496"/>
    </source>
</evidence>
<evidence type="ECO:0000256" key="11">
    <source>
        <dbReference type="ARBA" id="ARBA00022723"/>
    </source>
</evidence>
<dbReference type="OrthoDB" id="9806583at2"/>
<comment type="cofactor">
    <cofactor evidence="18">
        <name>Co(2+)</name>
        <dbReference type="ChEBI" id="CHEBI:48828"/>
    </cofactor>
    <cofactor evidence="18">
        <name>Zn(2+)</name>
        <dbReference type="ChEBI" id="CHEBI:29105"/>
    </cofactor>
    <text evidence="18">Binds 1 divalent metal cation per subunit. Can use either Co(2+) or Zn(2+).</text>
</comment>
<keyword evidence="12 18" id="KW-0547">Nucleotide-binding</keyword>
<feature type="binding site" evidence="18">
    <location>
        <position position="265"/>
    </location>
    <ligand>
        <name>Zn(2+)</name>
        <dbReference type="ChEBI" id="CHEBI:29105"/>
    </ligand>
</feature>
<comment type="function">
    <text evidence="18">Catalyzes the conversion of 3-deoxy-D-arabino-heptulosonate 7-phosphate (DAHP) to dehydroquinate (DHQ).</text>
</comment>
<dbReference type="GO" id="GO:0008652">
    <property type="term" value="P:amino acid biosynthetic process"/>
    <property type="evidence" value="ECO:0007669"/>
    <property type="project" value="UniProtKB-KW"/>
</dbReference>
<dbReference type="PANTHER" id="PTHR43622:SF7">
    <property type="entry name" value="3-DEHYDROQUINATE SYNTHASE, CHLOROPLASTIC"/>
    <property type="match status" value="1"/>
</dbReference>
<evidence type="ECO:0000256" key="8">
    <source>
        <dbReference type="ARBA" id="ARBA00017684"/>
    </source>
</evidence>
<comment type="subcellular location">
    <subcellularLocation>
        <location evidence="4 18">Cytoplasm</location>
    </subcellularLocation>
</comment>
<gene>
    <name evidence="18" type="primary">aroB</name>
    <name evidence="21" type="ORF">AS030_07305</name>
</gene>
<keyword evidence="13 18" id="KW-0862">Zinc</keyword>
<dbReference type="RefSeq" id="WP_061969984.1">
    <property type="nucleotide sequence ID" value="NZ_FMAV01000001.1"/>
</dbReference>
<dbReference type="InterPro" id="IPR050071">
    <property type="entry name" value="Dehydroquinate_synthase"/>
</dbReference>
<keyword evidence="10 18" id="KW-0028">Amino-acid biosynthesis</keyword>
<dbReference type="GO" id="GO:0000166">
    <property type="term" value="F:nucleotide binding"/>
    <property type="evidence" value="ECO:0007669"/>
    <property type="project" value="UniProtKB-KW"/>
</dbReference>
<feature type="binding site" evidence="18">
    <location>
        <position position="185"/>
    </location>
    <ligand>
        <name>Zn(2+)</name>
        <dbReference type="ChEBI" id="CHEBI:29105"/>
    </ligand>
</feature>
<keyword evidence="9 18" id="KW-0963">Cytoplasm</keyword>
<reference evidence="21 22" key="1">
    <citation type="journal article" date="2014" name="Antonie Van Leeuwenhoek">
        <title>Fictibacillus enclensis sp. nov., isolated from marine sediment.</title>
        <authorList>
            <person name="Dastager S.G."/>
            <person name="Mawlankar R."/>
            <person name="Srinivasan K."/>
            <person name="Tang S.K."/>
            <person name="Lee J.C."/>
            <person name="Ramana V.V."/>
            <person name="Shouche Y.S."/>
        </authorList>
    </citation>
    <scope>NUCLEOTIDE SEQUENCE [LARGE SCALE GENOMIC DNA]</scope>
    <source>
        <strain evidence="21 22">NIO-1003</strain>
    </source>
</reference>
<comment type="pathway">
    <text evidence="5 18">Metabolic intermediate biosynthesis; chorismate biosynthesis; chorismate from D-erythrose 4-phosphate and phosphoenolpyruvate: step 2/7.</text>
</comment>
<dbReference type="UniPathway" id="UPA00053">
    <property type="reaction ID" value="UER00085"/>
</dbReference>
<organism evidence="21 22">
    <name type="scientific">Fictibacillus enclensis</name>
    <dbReference type="NCBI Taxonomy" id="1017270"/>
    <lineage>
        <taxon>Bacteria</taxon>
        <taxon>Bacillati</taxon>
        <taxon>Bacillota</taxon>
        <taxon>Bacilli</taxon>
        <taxon>Bacillales</taxon>
        <taxon>Fictibacillaceae</taxon>
        <taxon>Fictibacillus</taxon>
    </lineage>
</organism>
<feature type="binding site" evidence="18">
    <location>
        <position position="248"/>
    </location>
    <ligand>
        <name>Zn(2+)</name>
        <dbReference type="ChEBI" id="CHEBI:29105"/>
    </ligand>
</feature>
<dbReference type="PANTHER" id="PTHR43622">
    <property type="entry name" value="3-DEHYDROQUINATE SYNTHASE"/>
    <property type="match status" value="1"/>
</dbReference>
<evidence type="ECO:0000256" key="15">
    <source>
        <dbReference type="ARBA" id="ARBA00023141"/>
    </source>
</evidence>
<dbReference type="Gene3D" id="1.20.1090.10">
    <property type="entry name" value="Dehydroquinate synthase-like - alpha domain"/>
    <property type="match status" value="1"/>
</dbReference>
<dbReference type="AlphaFoldDB" id="A0A0V8JEC9"/>
<dbReference type="HAMAP" id="MF_00110">
    <property type="entry name" value="DHQ_synthase"/>
    <property type="match status" value="1"/>
</dbReference>
<evidence type="ECO:0000256" key="14">
    <source>
        <dbReference type="ARBA" id="ARBA00023027"/>
    </source>
</evidence>
<dbReference type="Pfam" id="PF24621">
    <property type="entry name" value="DHQS_C"/>
    <property type="match status" value="1"/>
</dbReference>
<keyword evidence="11 18" id="KW-0479">Metal-binding</keyword>
<evidence type="ECO:0000256" key="7">
    <source>
        <dbReference type="ARBA" id="ARBA00013031"/>
    </source>
</evidence>
<evidence type="ECO:0000256" key="16">
    <source>
        <dbReference type="ARBA" id="ARBA00023239"/>
    </source>
</evidence>
<dbReference type="GO" id="GO:0009073">
    <property type="term" value="P:aromatic amino acid family biosynthetic process"/>
    <property type="evidence" value="ECO:0007669"/>
    <property type="project" value="UniProtKB-KW"/>
</dbReference>
<keyword evidence="17 18" id="KW-0170">Cobalt</keyword>
<comment type="similarity">
    <text evidence="6 18">Belongs to the sugar phosphate cyclases superfamily. Dehydroquinate synthase family.</text>
</comment>
<evidence type="ECO:0000256" key="10">
    <source>
        <dbReference type="ARBA" id="ARBA00022605"/>
    </source>
</evidence>
<evidence type="ECO:0000256" key="17">
    <source>
        <dbReference type="ARBA" id="ARBA00023285"/>
    </source>
</evidence>
<keyword evidence="22" id="KW-1185">Reference proteome</keyword>
<feature type="binding site" evidence="18">
    <location>
        <position position="143"/>
    </location>
    <ligand>
        <name>NAD(+)</name>
        <dbReference type="ChEBI" id="CHEBI:57540"/>
    </ligand>
</feature>
<evidence type="ECO:0000256" key="3">
    <source>
        <dbReference type="ARBA" id="ARBA00001947"/>
    </source>
</evidence>
<evidence type="ECO:0000256" key="18">
    <source>
        <dbReference type="HAMAP-Rule" id="MF_00110"/>
    </source>
</evidence>